<evidence type="ECO:0000256" key="4">
    <source>
        <dbReference type="ARBA" id="ARBA00022490"/>
    </source>
</evidence>
<comment type="caution">
    <text evidence="12">Lacks conserved residue(s) required for the propagation of feature annotation.</text>
</comment>
<keyword evidence="11" id="KW-0325">Glycoprotein</keyword>
<evidence type="ECO:0000256" key="5">
    <source>
        <dbReference type="ARBA" id="ARBA00022525"/>
    </source>
</evidence>
<keyword evidence="6 12" id="KW-0245">EGF-like domain</keyword>
<dbReference type="PRINTS" id="PR00010">
    <property type="entry name" value="EGFBLOOD"/>
</dbReference>
<keyword evidence="15" id="KW-1185">Reference proteome</keyword>
<feature type="domain" description="EGF-like" evidence="13">
    <location>
        <begin position="114"/>
        <end position="150"/>
    </location>
</feature>
<dbReference type="Proteomes" id="UP000001593">
    <property type="component" value="Unassembled WGS sequence"/>
</dbReference>
<proteinExistence type="inferred from homology"/>
<dbReference type="SMART" id="SM00179">
    <property type="entry name" value="EGF_CA"/>
    <property type="match status" value="2"/>
</dbReference>
<name>A7T6D8_NEMVE</name>
<dbReference type="PROSITE" id="PS00022">
    <property type="entry name" value="EGF_1"/>
    <property type="match status" value="3"/>
</dbReference>
<organism evidence="14 15">
    <name type="scientific">Nematostella vectensis</name>
    <name type="common">Starlet sea anemone</name>
    <dbReference type="NCBI Taxonomy" id="45351"/>
    <lineage>
        <taxon>Eukaryota</taxon>
        <taxon>Metazoa</taxon>
        <taxon>Cnidaria</taxon>
        <taxon>Anthozoa</taxon>
        <taxon>Hexacorallia</taxon>
        <taxon>Actiniaria</taxon>
        <taxon>Edwardsiidae</taxon>
        <taxon>Nematostella</taxon>
    </lineage>
</organism>
<dbReference type="InterPro" id="IPR051022">
    <property type="entry name" value="Notch_Cell-Fate_Det"/>
</dbReference>
<dbReference type="GO" id="GO:0005737">
    <property type="term" value="C:cytoplasm"/>
    <property type="evidence" value="ECO:0007669"/>
    <property type="project" value="UniProtKB-SubCell"/>
</dbReference>
<dbReference type="FunFam" id="2.10.25.10:FF:000064">
    <property type="entry name" value="Delta-like protein"/>
    <property type="match status" value="1"/>
</dbReference>
<evidence type="ECO:0000256" key="10">
    <source>
        <dbReference type="ARBA" id="ARBA00023157"/>
    </source>
</evidence>
<keyword evidence="5" id="KW-0964">Secreted</keyword>
<evidence type="ECO:0000256" key="2">
    <source>
        <dbReference type="ARBA" id="ARBA00004613"/>
    </source>
</evidence>
<feature type="non-terminal residue" evidence="14">
    <location>
        <position position="158"/>
    </location>
</feature>
<protein>
    <recommendedName>
        <fullName evidence="13">EGF-like domain-containing protein</fullName>
    </recommendedName>
</protein>
<dbReference type="STRING" id="45351.A7T6D8"/>
<dbReference type="CDD" id="cd00054">
    <property type="entry name" value="EGF_CA"/>
    <property type="match status" value="2"/>
</dbReference>
<reference evidence="14 15" key="1">
    <citation type="journal article" date="2007" name="Science">
        <title>Sea anemone genome reveals ancestral eumetazoan gene repertoire and genomic organization.</title>
        <authorList>
            <person name="Putnam N.H."/>
            <person name="Srivastava M."/>
            <person name="Hellsten U."/>
            <person name="Dirks B."/>
            <person name="Chapman J."/>
            <person name="Salamov A."/>
            <person name="Terry A."/>
            <person name="Shapiro H."/>
            <person name="Lindquist E."/>
            <person name="Kapitonov V.V."/>
            <person name="Jurka J."/>
            <person name="Genikhovich G."/>
            <person name="Grigoriev I.V."/>
            <person name="Lucas S.M."/>
            <person name="Steele R.E."/>
            <person name="Finnerty J.R."/>
            <person name="Technau U."/>
            <person name="Martindale M.Q."/>
            <person name="Rokhsar D.S."/>
        </authorList>
    </citation>
    <scope>NUCLEOTIDE SEQUENCE [LARGE SCALE GENOMIC DNA]</scope>
    <source>
        <strain evidence="15">CH2 X CH6</strain>
    </source>
</reference>
<feature type="disulfide bond" evidence="12">
    <location>
        <begin position="27"/>
        <end position="36"/>
    </location>
</feature>
<dbReference type="PROSITE" id="PS01186">
    <property type="entry name" value="EGF_2"/>
    <property type="match status" value="1"/>
</dbReference>
<sequence length="158" mass="17506">NLCEPNPCLHKAVCQYSEDKHDYTCVCPGHFTGKHCGPSNQKCPYNTCLNGGTCVIERGAEVCYCKSPYYGDKCQYLFCKEARPCKNGGTCVDTGPKLYACRCAPGYTGKNCTVEPHCLPHPCKNGGRCIERQYGYDCQCDVRYTGPHCEGEHNQPVL</sequence>
<dbReference type="InterPro" id="IPR001881">
    <property type="entry name" value="EGF-like_Ca-bd_dom"/>
</dbReference>
<evidence type="ECO:0000256" key="8">
    <source>
        <dbReference type="ARBA" id="ARBA00022737"/>
    </source>
</evidence>
<dbReference type="EMBL" id="DS471530">
    <property type="protein sequence ID" value="EDO28467.1"/>
    <property type="molecule type" value="Genomic_DNA"/>
</dbReference>
<evidence type="ECO:0000256" key="11">
    <source>
        <dbReference type="ARBA" id="ARBA00023180"/>
    </source>
</evidence>
<dbReference type="PANTHER" id="PTHR24049">
    <property type="entry name" value="CRUMBS FAMILY MEMBER"/>
    <property type="match status" value="1"/>
</dbReference>
<dbReference type="GO" id="GO:0005576">
    <property type="term" value="C:extracellular region"/>
    <property type="evidence" value="ECO:0007669"/>
    <property type="project" value="UniProtKB-SubCell"/>
</dbReference>
<accession>A7T6D8</accession>
<evidence type="ECO:0000256" key="1">
    <source>
        <dbReference type="ARBA" id="ARBA00004496"/>
    </source>
</evidence>
<evidence type="ECO:0000313" key="15">
    <source>
        <dbReference type="Proteomes" id="UP000001593"/>
    </source>
</evidence>
<dbReference type="InParanoid" id="A7T6D8"/>
<evidence type="ECO:0000256" key="3">
    <source>
        <dbReference type="ARBA" id="ARBA00006373"/>
    </source>
</evidence>
<dbReference type="GO" id="GO:0005112">
    <property type="term" value="F:Notch binding"/>
    <property type="evidence" value="ECO:0000318"/>
    <property type="project" value="GO_Central"/>
</dbReference>
<dbReference type="eggNOG" id="KOG1219">
    <property type="taxonomic scope" value="Eukaryota"/>
</dbReference>
<dbReference type="GO" id="GO:0005509">
    <property type="term" value="F:calcium ion binding"/>
    <property type="evidence" value="ECO:0007669"/>
    <property type="project" value="InterPro"/>
</dbReference>
<feature type="domain" description="EGF-like" evidence="13">
    <location>
        <begin position="75"/>
        <end position="113"/>
    </location>
</feature>
<dbReference type="PROSITE" id="PS50026">
    <property type="entry name" value="EGF_3"/>
    <property type="match status" value="3"/>
</dbReference>
<keyword evidence="9" id="KW-0106">Calcium</keyword>
<dbReference type="SUPFAM" id="SSF57196">
    <property type="entry name" value="EGF/Laminin"/>
    <property type="match status" value="4"/>
</dbReference>
<evidence type="ECO:0000256" key="6">
    <source>
        <dbReference type="ARBA" id="ARBA00022536"/>
    </source>
</evidence>
<evidence type="ECO:0000259" key="13">
    <source>
        <dbReference type="PROSITE" id="PS50026"/>
    </source>
</evidence>
<comment type="subcellular location">
    <subcellularLocation>
        <location evidence="1">Cytoplasm</location>
    </subcellularLocation>
    <subcellularLocation>
        <location evidence="2">Secreted</location>
    </subcellularLocation>
</comment>
<evidence type="ECO:0000256" key="9">
    <source>
        <dbReference type="ARBA" id="ARBA00022837"/>
    </source>
</evidence>
<comment type="similarity">
    <text evidence="3">Belongs to the EGF domain peptide family.</text>
</comment>
<dbReference type="Gene3D" id="2.10.25.10">
    <property type="entry name" value="Laminin"/>
    <property type="match status" value="4"/>
</dbReference>
<keyword evidence="4" id="KW-0963">Cytoplasm</keyword>
<keyword evidence="10 12" id="KW-1015">Disulfide bond</keyword>
<feature type="disulfide bond" evidence="12">
    <location>
        <begin position="140"/>
        <end position="149"/>
    </location>
</feature>
<dbReference type="Pfam" id="PF00008">
    <property type="entry name" value="EGF"/>
    <property type="match status" value="3"/>
</dbReference>
<dbReference type="PANTHER" id="PTHR24049:SF22">
    <property type="entry name" value="DROSOPHILA CRUMBS HOMOLOG"/>
    <property type="match status" value="1"/>
</dbReference>
<dbReference type="HOGENOM" id="CLU_004826_3_4_1"/>
<dbReference type="SMART" id="SM00181">
    <property type="entry name" value="EGF"/>
    <property type="match status" value="4"/>
</dbReference>
<evidence type="ECO:0000256" key="12">
    <source>
        <dbReference type="PROSITE-ProRule" id="PRU00076"/>
    </source>
</evidence>
<feature type="disulfide bond" evidence="12">
    <location>
        <begin position="8"/>
        <end position="25"/>
    </location>
</feature>
<dbReference type="InterPro" id="IPR000742">
    <property type="entry name" value="EGF"/>
</dbReference>
<dbReference type="AlphaFoldDB" id="A7T6D8"/>
<gene>
    <name evidence="14" type="ORF">NEMVEDRAFT_v1g147756</name>
</gene>
<dbReference type="FunFam" id="2.10.25.10:FF:000425">
    <property type="entry name" value="Eyes shut homolog"/>
    <property type="match status" value="1"/>
</dbReference>
<evidence type="ECO:0000313" key="14">
    <source>
        <dbReference type="EMBL" id="EDO28467.1"/>
    </source>
</evidence>
<evidence type="ECO:0000256" key="7">
    <source>
        <dbReference type="ARBA" id="ARBA00022729"/>
    </source>
</evidence>
<dbReference type="FunFam" id="2.10.25.10:FF:000669">
    <property type="entry name" value="Eyes shut homolog"/>
    <property type="match status" value="1"/>
</dbReference>
<keyword evidence="8" id="KW-0677">Repeat</keyword>
<feature type="domain" description="EGF-like" evidence="13">
    <location>
        <begin position="1"/>
        <end position="37"/>
    </location>
</feature>
<feature type="disulfide bond" evidence="12">
    <location>
        <begin position="103"/>
        <end position="112"/>
    </location>
</feature>
<keyword evidence="7" id="KW-0732">Signal</keyword>